<dbReference type="EMBL" id="JBHSWT010000840">
    <property type="protein sequence ID" value="MFC6772504.1"/>
    <property type="molecule type" value="Genomic_DNA"/>
</dbReference>
<gene>
    <name evidence="2" type="ORF">ACFQDD_13450</name>
</gene>
<reference evidence="2 3" key="1">
    <citation type="journal article" date="2019" name="Int. J. Syst. Evol. Microbiol.">
        <title>The Global Catalogue of Microorganisms (GCM) 10K type strain sequencing project: providing services to taxonomists for standard genome sequencing and annotation.</title>
        <authorList>
            <consortium name="The Broad Institute Genomics Platform"/>
            <consortium name="The Broad Institute Genome Sequencing Center for Infectious Disease"/>
            <person name="Wu L."/>
            <person name="Ma J."/>
        </authorList>
    </citation>
    <scope>NUCLEOTIDE SEQUENCE [LARGE SCALE GENOMIC DNA]</scope>
    <source>
        <strain evidence="2 3">PJ61</strain>
    </source>
</reference>
<evidence type="ECO:0008006" key="4">
    <source>
        <dbReference type="Google" id="ProtNLM"/>
    </source>
</evidence>
<proteinExistence type="predicted"/>
<name>A0ABD5T590_9EURY</name>
<accession>A0ABD5T590</accession>
<evidence type="ECO:0000313" key="2">
    <source>
        <dbReference type="EMBL" id="MFC6772504.1"/>
    </source>
</evidence>
<keyword evidence="3" id="KW-1185">Reference proteome</keyword>
<protein>
    <recommendedName>
        <fullName evidence="4">C2H2-type domain-containing protein</fullName>
    </recommendedName>
</protein>
<feature type="region of interest" description="Disordered" evidence="1">
    <location>
        <begin position="136"/>
        <end position="155"/>
    </location>
</feature>
<evidence type="ECO:0000256" key="1">
    <source>
        <dbReference type="SAM" id="MobiDB-lite"/>
    </source>
</evidence>
<comment type="caution">
    <text evidence="2">The sequence shown here is derived from an EMBL/GenBank/DDBJ whole genome shotgun (WGS) entry which is preliminary data.</text>
</comment>
<feature type="compositionally biased region" description="Acidic residues" evidence="1">
    <location>
        <begin position="143"/>
        <end position="155"/>
    </location>
</feature>
<organism evidence="2 3">
    <name type="scientific">Halorubrum pallidum</name>
    <dbReference type="NCBI Taxonomy" id="1526114"/>
    <lineage>
        <taxon>Archaea</taxon>
        <taxon>Methanobacteriati</taxon>
        <taxon>Methanobacteriota</taxon>
        <taxon>Stenosarchaea group</taxon>
        <taxon>Halobacteria</taxon>
        <taxon>Halobacteriales</taxon>
        <taxon>Haloferacaceae</taxon>
        <taxon>Halorubrum</taxon>
    </lineage>
</organism>
<evidence type="ECO:0000313" key="3">
    <source>
        <dbReference type="Proteomes" id="UP001596274"/>
    </source>
</evidence>
<dbReference type="AlphaFoldDB" id="A0ABD5T590"/>
<dbReference type="Proteomes" id="UP001596274">
    <property type="component" value="Unassembled WGS sequence"/>
</dbReference>
<sequence>MSDEPSRNAERVVKCPVEGCDAEKLARGMYLHVLRSVGDGHGEQGEIPDEVSLDDLEEVGTREVEVNYPAEREVESVARLCPYCGVPFRGKHGVLIHLGQVAGRKNHPPNASKVHEPEDFPVVELDDNENIVGVVSSRPAESPDSDVDEQEADEPEAFAVFSKDEVDYLSAVIHSETNDERAKILLQRPYLRE</sequence>